<proteinExistence type="predicted"/>
<dbReference type="EMBL" id="SMGD01000018">
    <property type="protein sequence ID" value="TCK46555.1"/>
    <property type="molecule type" value="Genomic_DNA"/>
</dbReference>
<gene>
    <name evidence="2" type="ORF">EV690_3504</name>
</gene>
<organism evidence="2 3">
    <name type="scientific">Celerinatantimonas diazotrophica</name>
    <dbReference type="NCBI Taxonomy" id="412034"/>
    <lineage>
        <taxon>Bacteria</taxon>
        <taxon>Pseudomonadati</taxon>
        <taxon>Pseudomonadota</taxon>
        <taxon>Gammaproteobacteria</taxon>
        <taxon>Celerinatantimonadaceae</taxon>
        <taxon>Celerinatantimonas</taxon>
    </lineage>
</organism>
<comment type="caution">
    <text evidence="2">The sequence shown here is derived from an EMBL/GenBank/DDBJ whole genome shotgun (WGS) entry which is preliminary data.</text>
</comment>
<dbReference type="GO" id="GO:0016747">
    <property type="term" value="F:acyltransferase activity, transferring groups other than amino-acyl groups"/>
    <property type="evidence" value="ECO:0007669"/>
    <property type="project" value="InterPro"/>
</dbReference>
<sequence length="143" mass="16799">MSMDFIITKLTAKSADQLAILNKQLIEDEGNAKDLSHHYLCQRMKNWLKDERYFGFGIEIEEQMKAYLLACYEDDFVYLRQLVTDREYRCHGMASALIAHLEKFVGPSQQLRLDVLMSNKNAMYFYAKLGFQPFYMAMLKNTL</sequence>
<feature type="domain" description="N-acetyltransferase" evidence="1">
    <location>
        <begin position="5"/>
        <end position="143"/>
    </location>
</feature>
<evidence type="ECO:0000313" key="3">
    <source>
        <dbReference type="Proteomes" id="UP000295565"/>
    </source>
</evidence>
<dbReference type="Pfam" id="PF00583">
    <property type="entry name" value="Acetyltransf_1"/>
    <property type="match status" value="1"/>
</dbReference>
<evidence type="ECO:0000259" key="1">
    <source>
        <dbReference type="PROSITE" id="PS51186"/>
    </source>
</evidence>
<dbReference type="Proteomes" id="UP000295565">
    <property type="component" value="Unassembled WGS sequence"/>
</dbReference>
<dbReference type="InterPro" id="IPR016181">
    <property type="entry name" value="Acyl_CoA_acyltransferase"/>
</dbReference>
<reference evidence="2 3" key="1">
    <citation type="submission" date="2019-03" db="EMBL/GenBank/DDBJ databases">
        <title>Genomic Encyclopedia of Type Strains, Phase IV (KMG-IV): sequencing the most valuable type-strain genomes for metagenomic binning, comparative biology and taxonomic classification.</title>
        <authorList>
            <person name="Goeker M."/>
        </authorList>
    </citation>
    <scope>NUCLEOTIDE SEQUENCE [LARGE SCALE GENOMIC DNA]</scope>
    <source>
        <strain evidence="2 3">DSM 18577</strain>
    </source>
</reference>
<protein>
    <submittedName>
        <fullName evidence="2">Acetyltransferase (GNAT) family protein</fullName>
    </submittedName>
</protein>
<evidence type="ECO:0000313" key="2">
    <source>
        <dbReference type="EMBL" id="TCK46555.1"/>
    </source>
</evidence>
<accession>A0A4R1J906</accession>
<name>A0A4R1J906_9GAMM</name>
<dbReference type="AlphaFoldDB" id="A0A4R1J906"/>
<keyword evidence="2" id="KW-0808">Transferase</keyword>
<keyword evidence="3" id="KW-1185">Reference proteome</keyword>
<dbReference type="SUPFAM" id="SSF55729">
    <property type="entry name" value="Acyl-CoA N-acyltransferases (Nat)"/>
    <property type="match status" value="1"/>
</dbReference>
<dbReference type="CDD" id="cd04301">
    <property type="entry name" value="NAT_SF"/>
    <property type="match status" value="1"/>
</dbReference>
<dbReference type="InterPro" id="IPR000182">
    <property type="entry name" value="GNAT_dom"/>
</dbReference>
<dbReference type="PROSITE" id="PS51186">
    <property type="entry name" value="GNAT"/>
    <property type="match status" value="1"/>
</dbReference>
<dbReference type="Gene3D" id="3.40.630.30">
    <property type="match status" value="1"/>
</dbReference>